<evidence type="ECO:0000313" key="3">
    <source>
        <dbReference type="Proteomes" id="UP001230504"/>
    </source>
</evidence>
<dbReference type="AlphaFoldDB" id="A0AAD8PLR1"/>
<evidence type="ECO:0000256" key="1">
    <source>
        <dbReference type="SAM" id="MobiDB-lite"/>
    </source>
</evidence>
<proteinExistence type="predicted"/>
<sequence>MSHSGQDSPTGLSAANPGAGRLLLPLPLHVPATLEPPVNSPGPGSMCPRFLQPRVSTSHPSTPPSYPLTKIQLQANCTLEHSQQRQPEHEALSPINPNDSSHALHTQSPRILAPRRLNPNYYQQATSTVNIKNNAIPHFLHGKADAKAKVDIHEARRD</sequence>
<feature type="compositionally biased region" description="Basic and acidic residues" evidence="1">
    <location>
        <begin position="82"/>
        <end position="91"/>
    </location>
</feature>
<dbReference type="Proteomes" id="UP001230504">
    <property type="component" value="Unassembled WGS sequence"/>
</dbReference>
<comment type="caution">
    <text evidence="2">The sequence shown here is derived from an EMBL/GenBank/DDBJ whole genome shotgun (WGS) entry which is preliminary data.</text>
</comment>
<organism evidence="2 3">
    <name type="scientific">Colletotrichum navitas</name>
    <dbReference type="NCBI Taxonomy" id="681940"/>
    <lineage>
        <taxon>Eukaryota</taxon>
        <taxon>Fungi</taxon>
        <taxon>Dikarya</taxon>
        <taxon>Ascomycota</taxon>
        <taxon>Pezizomycotina</taxon>
        <taxon>Sordariomycetes</taxon>
        <taxon>Hypocreomycetidae</taxon>
        <taxon>Glomerellales</taxon>
        <taxon>Glomerellaceae</taxon>
        <taxon>Colletotrichum</taxon>
        <taxon>Colletotrichum graminicola species complex</taxon>
    </lineage>
</organism>
<protein>
    <submittedName>
        <fullName evidence="2">Uncharacterized protein</fullName>
    </submittedName>
</protein>
<gene>
    <name evidence="2" type="ORF">LY79DRAFT_71666</name>
</gene>
<name>A0AAD8PLR1_9PEZI</name>
<accession>A0AAD8PLR1</accession>
<feature type="compositionally biased region" description="Polar residues" evidence="1">
    <location>
        <begin position="1"/>
        <end position="13"/>
    </location>
</feature>
<dbReference type="EMBL" id="JAHLJV010000127">
    <property type="protein sequence ID" value="KAK1569634.1"/>
    <property type="molecule type" value="Genomic_DNA"/>
</dbReference>
<feature type="region of interest" description="Disordered" evidence="1">
    <location>
        <begin position="1"/>
        <end position="23"/>
    </location>
</feature>
<reference evidence="2" key="1">
    <citation type="submission" date="2021-06" db="EMBL/GenBank/DDBJ databases">
        <title>Comparative genomics, transcriptomics and evolutionary studies reveal genomic signatures of adaptation to plant cell wall in hemibiotrophic fungi.</title>
        <authorList>
            <consortium name="DOE Joint Genome Institute"/>
            <person name="Baroncelli R."/>
            <person name="Diaz J.F."/>
            <person name="Benocci T."/>
            <person name="Peng M."/>
            <person name="Battaglia E."/>
            <person name="Haridas S."/>
            <person name="Andreopoulos W."/>
            <person name="Labutti K."/>
            <person name="Pangilinan J."/>
            <person name="Floch G.L."/>
            <person name="Makela M.R."/>
            <person name="Henrissat B."/>
            <person name="Grigoriev I.V."/>
            <person name="Crouch J.A."/>
            <person name="De Vries R.P."/>
            <person name="Sukno S.A."/>
            <person name="Thon M.R."/>
        </authorList>
    </citation>
    <scope>NUCLEOTIDE SEQUENCE</scope>
    <source>
        <strain evidence="2">CBS 125086</strain>
    </source>
</reference>
<keyword evidence="3" id="KW-1185">Reference proteome</keyword>
<feature type="compositionally biased region" description="Polar residues" evidence="1">
    <location>
        <begin position="95"/>
        <end position="109"/>
    </location>
</feature>
<dbReference type="GeneID" id="85449322"/>
<evidence type="ECO:0000313" key="2">
    <source>
        <dbReference type="EMBL" id="KAK1569634.1"/>
    </source>
</evidence>
<feature type="region of interest" description="Disordered" evidence="1">
    <location>
        <begin position="79"/>
        <end position="110"/>
    </location>
</feature>
<dbReference type="RefSeq" id="XP_060407849.1">
    <property type="nucleotide sequence ID" value="XM_060565082.1"/>
</dbReference>